<evidence type="ECO:0000313" key="4">
    <source>
        <dbReference type="Proteomes" id="UP000221024"/>
    </source>
</evidence>
<evidence type="ECO:0000256" key="2">
    <source>
        <dbReference type="SAM" id="Phobius"/>
    </source>
</evidence>
<keyword evidence="1" id="KW-0175">Coiled coil</keyword>
<dbReference type="AlphaFoldDB" id="A0A2H3NYN3"/>
<evidence type="ECO:0000256" key="1">
    <source>
        <dbReference type="SAM" id="Coils"/>
    </source>
</evidence>
<dbReference type="EMBL" id="PDEP01000011">
    <property type="protein sequence ID" value="PEN05749.1"/>
    <property type="molecule type" value="Genomic_DNA"/>
</dbReference>
<feature type="coiled-coil region" evidence="1">
    <location>
        <begin position="47"/>
        <end position="115"/>
    </location>
</feature>
<dbReference type="Proteomes" id="UP000221024">
    <property type="component" value="Unassembled WGS sequence"/>
</dbReference>
<comment type="caution">
    <text evidence="3">The sequence shown here is derived from an EMBL/GenBank/DDBJ whole genome shotgun (WGS) entry which is preliminary data.</text>
</comment>
<keyword evidence="2" id="KW-0812">Transmembrane</keyword>
<keyword evidence="4" id="KW-1185">Reference proteome</keyword>
<evidence type="ECO:0000313" key="3">
    <source>
        <dbReference type="EMBL" id="PEN05749.1"/>
    </source>
</evidence>
<dbReference type="OrthoDB" id="2969457at2"/>
<organism evidence="3 4">
    <name type="scientific">Longimonas halophila</name>
    <dbReference type="NCBI Taxonomy" id="1469170"/>
    <lineage>
        <taxon>Bacteria</taxon>
        <taxon>Pseudomonadati</taxon>
        <taxon>Rhodothermota</taxon>
        <taxon>Rhodothermia</taxon>
        <taxon>Rhodothermales</taxon>
        <taxon>Salisaetaceae</taxon>
        <taxon>Longimonas</taxon>
    </lineage>
</organism>
<keyword evidence="2" id="KW-0472">Membrane</keyword>
<gene>
    <name evidence="3" type="ORF">CRI93_11630</name>
</gene>
<dbReference type="RefSeq" id="WP_098062811.1">
    <property type="nucleotide sequence ID" value="NZ_PDEP01000011.1"/>
</dbReference>
<evidence type="ECO:0008006" key="5">
    <source>
        <dbReference type="Google" id="ProtNLM"/>
    </source>
</evidence>
<name>A0A2H3NYN3_9BACT</name>
<sequence>MPIDTLKSKRRLVEEYGLDDRQAEGIVELIAQSEERGATASDVDVAKREVLLRLQATEERLEQQLESEIAASEQRLESKIVASEQQLDSKITSTEKRLGKNIEQLRLEMEQMRRQMLQWMLGIAAFITVLLTLFEYVL</sequence>
<feature type="transmembrane region" description="Helical" evidence="2">
    <location>
        <begin position="116"/>
        <end position="137"/>
    </location>
</feature>
<protein>
    <recommendedName>
        <fullName evidence="5">DUF1640 domain-containing protein</fullName>
    </recommendedName>
</protein>
<accession>A0A2H3NYN3</accession>
<keyword evidence="2" id="KW-1133">Transmembrane helix</keyword>
<reference evidence="3 4" key="1">
    <citation type="submission" date="2017-10" db="EMBL/GenBank/DDBJ databases">
        <title>Draft genome of Longimonas halophila.</title>
        <authorList>
            <person name="Goh K.M."/>
            <person name="Shamsir M.S."/>
            <person name="Lim S.W."/>
        </authorList>
    </citation>
    <scope>NUCLEOTIDE SEQUENCE [LARGE SCALE GENOMIC DNA]</scope>
    <source>
        <strain evidence="3 4">KCTC 42399</strain>
    </source>
</reference>
<proteinExistence type="predicted"/>